<feature type="compositionally biased region" description="Basic and acidic residues" evidence="1">
    <location>
        <begin position="983"/>
        <end position="1004"/>
    </location>
</feature>
<feature type="compositionally biased region" description="Basic and acidic residues" evidence="1">
    <location>
        <begin position="25"/>
        <end position="34"/>
    </location>
</feature>
<evidence type="ECO:0000313" key="3">
    <source>
        <dbReference type="EnsemblProtists" id="Phyra84617"/>
    </source>
</evidence>
<feature type="region of interest" description="Disordered" evidence="1">
    <location>
        <begin position="440"/>
        <end position="515"/>
    </location>
</feature>
<keyword evidence="4" id="KW-1185">Reference proteome</keyword>
<evidence type="ECO:0000256" key="1">
    <source>
        <dbReference type="SAM" id="MobiDB-lite"/>
    </source>
</evidence>
<dbReference type="InterPro" id="IPR005162">
    <property type="entry name" value="Retrotrans_gag_dom"/>
</dbReference>
<feature type="region of interest" description="Disordered" evidence="1">
    <location>
        <begin position="1"/>
        <end position="84"/>
    </location>
</feature>
<accession>H3H2K1</accession>
<dbReference type="PANTHER" id="PTHR33223">
    <property type="entry name" value="CCHC-TYPE DOMAIN-CONTAINING PROTEIN"/>
    <property type="match status" value="1"/>
</dbReference>
<dbReference type="VEuPathDB" id="FungiDB:KRP22_14138"/>
<dbReference type="PANTHER" id="PTHR33223:SF6">
    <property type="entry name" value="CCHC-TYPE DOMAIN-CONTAINING PROTEIN"/>
    <property type="match status" value="1"/>
</dbReference>
<feature type="region of interest" description="Disordered" evidence="1">
    <location>
        <begin position="620"/>
        <end position="650"/>
    </location>
</feature>
<feature type="compositionally biased region" description="Basic residues" evidence="1">
    <location>
        <begin position="58"/>
        <end position="69"/>
    </location>
</feature>
<feature type="region of interest" description="Disordered" evidence="1">
    <location>
        <begin position="908"/>
        <end position="943"/>
    </location>
</feature>
<evidence type="ECO:0000313" key="4">
    <source>
        <dbReference type="Proteomes" id="UP000005238"/>
    </source>
</evidence>
<feature type="region of interest" description="Disordered" evidence="1">
    <location>
        <begin position="662"/>
        <end position="688"/>
    </location>
</feature>
<feature type="domain" description="Retrotransposon gag" evidence="2">
    <location>
        <begin position="795"/>
        <end position="870"/>
    </location>
</feature>
<dbReference type="VEuPathDB" id="FungiDB:KRP23_14746"/>
<name>H3H2K1_PHYRM</name>
<feature type="compositionally biased region" description="Low complexity" evidence="1">
    <location>
        <begin position="483"/>
        <end position="493"/>
    </location>
</feature>
<dbReference type="HOGENOM" id="CLU_283638_0_0_1"/>
<dbReference type="InParanoid" id="H3H2K1"/>
<reference evidence="3" key="2">
    <citation type="submission" date="2015-06" db="UniProtKB">
        <authorList>
            <consortium name="EnsemblProtists"/>
        </authorList>
    </citation>
    <scope>IDENTIFICATION</scope>
    <source>
        <strain evidence="3">Pr102</strain>
    </source>
</reference>
<sequence length="1098" mass="121651">MEEGSAMDLEEKPHPPPQVPSGTPADHDANRDPPDEGSTVKTEGPSSKTTPPASLATSKKKSKTSRKKLKAPESEAEDQEDRNTWTDEQLESAFFYKDLYKFLHEDPVMKIVRPKPIGELQGPVKAPKEVTSQLEAVKLLMHMLKEAGIVLGSFDANELFDVELPVIRESTLNLFAKLTPLVGSVVPVQRARPTPTRSQTGSSQYASATSEAGSDSSIELQRMTLGPAGATMLQSRKERSEAKPTVIASSDPVQAPPERMQSFFNAAMERFLKEQQATVTPPAAVRNSPTGAQDVDMESVGSNRLDQSHPTPDGEKCLVFGDLLTGPARNWYRQLSRTTRGDWKGLSRNFQTQYCGRGVSVARQYYHARKRSDESPLEYLHRLNVAGLRAQLSIKDGSIEVRREHVDHFIETLDDRDLAKQLALLRIPDADTLEETLRSRQRAKARQGKTVYGSIKPKQKPPTGITPSANTRAVRAIRATVNSSDSELETSGSEGEGDLRKAPESEAEDQEDRNTWTDEQLESAFFYKDLYKFLHEDPVMKIVRPKPIGELQGPVKAPKEVTSQLEAVKLLMHMLKEAGIVLGSFDANELFDVELPVIRESTLNLFAKLTPLVGSVVPVQRARPTPTRSQTGSSQYASATSEAGSDSSIELQRMTLGPAGATMLQSRKERSEAKPTVIASSDPVQAPPERMQSFFNAAMERFLKEQQATVTPPAPLGTVQPELKTWTWIASAGATGGGTLSATRIRVSAISELKEFSGKDNDEDRARSWFGKLKSAFVRDQAPDGEKCLVFGDLLTGPARNWYRQLSRTTRGNWKSLSKNFQTQYCGRGVSVARQYYHARKRSDESPLEYLHRLNVAGLRAQLSIKDESIEVRREHVDHFIETLDDRDLASQLALLRIPDADTLEETLRSRQRAKARQGKTVYGSIKPKQKPPTGITPSANTRAVRAIRATVNLSDSELETSGSEGEGDLRKVYFAATPDQPTRSRSDQDQRRPSRDSNDRRLDLPAGPPEGEVPRKPCSHCGSSKHTDLGCWKRLTCEKCGKKGHPTDRCLIVCKACGEIHGAGECPMEEFYNLIRQWYNPNKHGGMLPQAAEKMLN</sequence>
<feature type="region of interest" description="Disordered" evidence="1">
    <location>
        <begin position="189"/>
        <end position="219"/>
    </location>
</feature>
<dbReference type="AlphaFoldDB" id="H3H2K1"/>
<dbReference type="EnsemblProtists" id="Phyra84617">
    <property type="protein sequence ID" value="Phyra84617"/>
    <property type="gene ID" value="Phyra84617"/>
</dbReference>
<feature type="compositionally biased region" description="Polar residues" evidence="1">
    <location>
        <begin position="39"/>
        <end position="52"/>
    </location>
</feature>
<organism evidence="3 4">
    <name type="scientific">Phytophthora ramorum</name>
    <name type="common">Sudden oak death agent</name>
    <dbReference type="NCBI Taxonomy" id="164328"/>
    <lineage>
        <taxon>Eukaryota</taxon>
        <taxon>Sar</taxon>
        <taxon>Stramenopiles</taxon>
        <taxon>Oomycota</taxon>
        <taxon>Peronosporomycetes</taxon>
        <taxon>Peronosporales</taxon>
        <taxon>Peronosporaceae</taxon>
        <taxon>Phytophthora</taxon>
    </lineage>
</organism>
<feature type="region of interest" description="Disordered" evidence="1">
    <location>
        <begin position="231"/>
        <end position="257"/>
    </location>
</feature>
<feature type="compositionally biased region" description="Polar residues" evidence="1">
    <location>
        <begin position="195"/>
        <end position="219"/>
    </location>
</feature>
<dbReference type="EMBL" id="DS566115">
    <property type="status" value="NOT_ANNOTATED_CDS"/>
    <property type="molecule type" value="Genomic_DNA"/>
</dbReference>
<reference evidence="4" key="1">
    <citation type="journal article" date="2006" name="Science">
        <title>Phytophthora genome sequences uncover evolutionary origins and mechanisms of pathogenesis.</title>
        <authorList>
            <person name="Tyler B.M."/>
            <person name="Tripathy S."/>
            <person name="Zhang X."/>
            <person name="Dehal P."/>
            <person name="Jiang R.H."/>
            <person name="Aerts A."/>
            <person name="Arredondo F.D."/>
            <person name="Baxter L."/>
            <person name="Bensasson D."/>
            <person name="Beynon J.L."/>
            <person name="Chapman J."/>
            <person name="Damasceno C.M."/>
            <person name="Dorrance A.E."/>
            <person name="Dou D."/>
            <person name="Dickerman A.W."/>
            <person name="Dubchak I.L."/>
            <person name="Garbelotto M."/>
            <person name="Gijzen M."/>
            <person name="Gordon S.G."/>
            <person name="Govers F."/>
            <person name="Grunwald N.J."/>
            <person name="Huang W."/>
            <person name="Ivors K.L."/>
            <person name="Jones R.W."/>
            <person name="Kamoun S."/>
            <person name="Krampis K."/>
            <person name="Lamour K.H."/>
            <person name="Lee M.K."/>
            <person name="McDonald W.H."/>
            <person name="Medina M."/>
            <person name="Meijer H.J."/>
            <person name="Nordberg E.K."/>
            <person name="Maclean D.J."/>
            <person name="Ospina-Giraldo M.D."/>
            <person name="Morris P.F."/>
            <person name="Phuntumart V."/>
            <person name="Putnam N.H."/>
            <person name="Rash S."/>
            <person name="Rose J.K."/>
            <person name="Sakihama Y."/>
            <person name="Salamov A.A."/>
            <person name="Savidor A."/>
            <person name="Scheuring C.F."/>
            <person name="Smith B.M."/>
            <person name="Sobral B.W."/>
            <person name="Terry A."/>
            <person name="Torto-Alalibo T.A."/>
            <person name="Win J."/>
            <person name="Xu Z."/>
            <person name="Zhang H."/>
            <person name="Grigoriev I.V."/>
            <person name="Rokhsar D.S."/>
            <person name="Boore J.L."/>
        </authorList>
    </citation>
    <scope>NUCLEOTIDE SEQUENCE [LARGE SCALE GENOMIC DNA]</scope>
    <source>
        <strain evidence="4">Pr102</strain>
    </source>
</reference>
<feature type="compositionally biased region" description="Polar residues" evidence="1">
    <location>
        <begin position="626"/>
        <end position="650"/>
    </location>
</feature>
<dbReference type="Proteomes" id="UP000005238">
    <property type="component" value="Unassembled WGS sequence"/>
</dbReference>
<proteinExistence type="predicted"/>
<evidence type="ECO:0000259" key="2">
    <source>
        <dbReference type="Pfam" id="PF03732"/>
    </source>
</evidence>
<protein>
    <recommendedName>
        <fullName evidence="2">Retrotransposon gag domain-containing protein</fullName>
    </recommendedName>
</protein>
<dbReference type="Pfam" id="PF03732">
    <property type="entry name" value="Retrotrans_gag"/>
    <property type="match status" value="1"/>
</dbReference>
<feature type="region of interest" description="Disordered" evidence="1">
    <location>
        <begin position="956"/>
        <end position="1022"/>
    </location>
</feature>